<dbReference type="OrthoDB" id="5344325at2759"/>
<dbReference type="GO" id="GO:0000981">
    <property type="term" value="F:DNA-binding transcription factor activity, RNA polymerase II-specific"/>
    <property type="evidence" value="ECO:0007669"/>
    <property type="project" value="InterPro"/>
</dbReference>
<dbReference type="CDD" id="cd00067">
    <property type="entry name" value="GAL4"/>
    <property type="match status" value="1"/>
</dbReference>
<feature type="region of interest" description="Disordered" evidence="4">
    <location>
        <begin position="15"/>
        <end position="41"/>
    </location>
</feature>
<dbReference type="SMART" id="SM00066">
    <property type="entry name" value="GAL4"/>
    <property type="match status" value="1"/>
</dbReference>
<gene>
    <name evidence="7" type="ORF">G7Z17_g2672</name>
</gene>
<comment type="subcellular location">
    <subcellularLocation>
        <location evidence="1">Nucleus</location>
    </subcellularLocation>
</comment>
<evidence type="ECO:0000256" key="1">
    <source>
        <dbReference type="ARBA" id="ARBA00004123"/>
    </source>
</evidence>
<keyword evidence="3" id="KW-0539">Nucleus</keyword>
<feature type="domain" description="Zn(2)-C6 fungal-type" evidence="5">
    <location>
        <begin position="82"/>
        <end position="129"/>
    </location>
</feature>
<dbReference type="PANTHER" id="PTHR31001:SF84">
    <property type="entry name" value="FUNGAL SPECIFIC TRANSCRIPTION FACTOR"/>
    <property type="match status" value="1"/>
</dbReference>
<evidence type="ECO:0000256" key="2">
    <source>
        <dbReference type="ARBA" id="ARBA00022723"/>
    </source>
</evidence>
<dbReference type="Proteomes" id="UP000722485">
    <property type="component" value="Unassembled WGS sequence"/>
</dbReference>
<dbReference type="AlphaFoldDB" id="A0A9P5HJC1"/>
<dbReference type="CDD" id="cd12148">
    <property type="entry name" value="fungal_TF_MHR"/>
    <property type="match status" value="1"/>
</dbReference>
<feature type="compositionally biased region" description="Polar residues" evidence="4">
    <location>
        <begin position="25"/>
        <end position="40"/>
    </location>
</feature>
<dbReference type="GO" id="GO:0005634">
    <property type="term" value="C:nucleus"/>
    <property type="evidence" value="ECO:0007669"/>
    <property type="project" value="UniProtKB-SubCell"/>
</dbReference>
<dbReference type="Gene3D" id="4.10.240.10">
    <property type="entry name" value="Zn(2)-C6 fungal-type DNA-binding domain"/>
    <property type="match status" value="1"/>
</dbReference>
<dbReference type="InterPro" id="IPR036864">
    <property type="entry name" value="Zn2-C6_fun-type_DNA-bd_sf"/>
</dbReference>
<organism evidence="7 8">
    <name type="scientific">Cylindrodendrum hubeiense</name>
    <dbReference type="NCBI Taxonomy" id="595255"/>
    <lineage>
        <taxon>Eukaryota</taxon>
        <taxon>Fungi</taxon>
        <taxon>Dikarya</taxon>
        <taxon>Ascomycota</taxon>
        <taxon>Pezizomycotina</taxon>
        <taxon>Sordariomycetes</taxon>
        <taxon>Hypocreomycetidae</taxon>
        <taxon>Hypocreales</taxon>
        <taxon>Nectriaceae</taxon>
        <taxon>Cylindrodendrum</taxon>
    </lineage>
</organism>
<sequence>MERIEPVRIREALHKPAAIAPVAPTRSTSTANPARDSSGQKCGRNRFALLAVSAWENKLNAPRHVKMEARSTPDEKSPISGTQLRTACTECQRRKQKSECNREWPCNHCQKRKVVALCSFNHETEHNSAWLPSGDVRRKRERDSSHDVDAWDTAAGLEAIGYTTSHLLANLEIDSQNKSGNEQFRAEQSSPQLERALKILPDRQHLDALVQNFLSNVNYYYYIIYPPNFINEYADWWKDKDANRPLGLQWTCLIIMICACSVQHTDAKLTQTIETNLHASVKELTEQFHDAARELHSAIPVGHNHIYSVQYLLHSCYWFKAEARFVECWQVLGATVREAQALGLHEEVNGRISEFDREMRRRLWCIVDSWDWLVSSLLARPMLIDRANTKIGLPSLTLEPFPVSPLLHLKLQSQLVGIIFKEFGPPKILTDPSEIQKYQVILNKFMDDLPPAYAIENPDTTPESAYPWVALHRHYMQTCTIAIALGPFRSFMAKRMTQKTPEVELQFRRDGIKYALLLMKVVHRFFEYVWSRDTTFHFVPFCIFDTAALLCSAVIHDRDGYLARQDDIIDAIDLALATLKQLRTATETAKTPYDVLRRLVDKVWPNTATNNMAEGLRKRLRVAVASENPMPAIINAESSSYPLGHIAAPVEPYVGFSFPDASIHPEAPTIHSTALNGDNTYGLSPSTDASSGEPLVPNPANSYVSAAPWPQNQYENPPVDLSLTGSTIMNIGPAGWPQAQTPQAFIGMPQGPVVPPPDAGLIMRDVQLGDLGDLWHWQSLDLGYMENPIL</sequence>
<name>A0A9P5HJC1_9HYPO</name>
<evidence type="ECO:0000256" key="3">
    <source>
        <dbReference type="ARBA" id="ARBA00023242"/>
    </source>
</evidence>
<protein>
    <recommendedName>
        <fullName evidence="9">Zn(2)-C6 fungal-type domain-containing protein</fullName>
    </recommendedName>
</protein>
<evidence type="ECO:0000256" key="4">
    <source>
        <dbReference type="SAM" id="MobiDB-lite"/>
    </source>
</evidence>
<dbReference type="EMBL" id="JAANBB010000028">
    <property type="protein sequence ID" value="KAF7554797.1"/>
    <property type="molecule type" value="Genomic_DNA"/>
</dbReference>
<dbReference type="SMART" id="SM00906">
    <property type="entry name" value="Fungal_trans"/>
    <property type="match status" value="1"/>
</dbReference>
<accession>A0A9P5HJC1</accession>
<dbReference type="InterPro" id="IPR007219">
    <property type="entry name" value="XnlR_reg_dom"/>
</dbReference>
<dbReference type="PANTHER" id="PTHR31001">
    <property type="entry name" value="UNCHARACTERIZED TRANSCRIPTIONAL REGULATORY PROTEIN"/>
    <property type="match status" value="1"/>
</dbReference>
<evidence type="ECO:0000259" key="5">
    <source>
        <dbReference type="SMART" id="SM00066"/>
    </source>
</evidence>
<dbReference type="InterPro" id="IPR001138">
    <property type="entry name" value="Zn2Cys6_DnaBD"/>
</dbReference>
<evidence type="ECO:0008006" key="9">
    <source>
        <dbReference type="Google" id="ProtNLM"/>
    </source>
</evidence>
<keyword evidence="8" id="KW-1185">Reference proteome</keyword>
<dbReference type="GO" id="GO:0008270">
    <property type="term" value="F:zinc ion binding"/>
    <property type="evidence" value="ECO:0007669"/>
    <property type="project" value="InterPro"/>
</dbReference>
<dbReference type="InterPro" id="IPR050613">
    <property type="entry name" value="Sec_Metabolite_Reg"/>
</dbReference>
<keyword evidence="2" id="KW-0479">Metal-binding</keyword>
<evidence type="ECO:0000313" key="7">
    <source>
        <dbReference type="EMBL" id="KAF7554797.1"/>
    </source>
</evidence>
<evidence type="ECO:0000259" key="6">
    <source>
        <dbReference type="SMART" id="SM00906"/>
    </source>
</evidence>
<feature type="domain" description="Xylanolytic transcriptional activator regulatory" evidence="6">
    <location>
        <begin position="328"/>
        <end position="400"/>
    </location>
</feature>
<dbReference type="GO" id="GO:0006351">
    <property type="term" value="P:DNA-templated transcription"/>
    <property type="evidence" value="ECO:0007669"/>
    <property type="project" value="InterPro"/>
</dbReference>
<proteinExistence type="predicted"/>
<dbReference type="GO" id="GO:0003677">
    <property type="term" value="F:DNA binding"/>
    <property type="evidence" value="ECO:0007669"/>
    <property type="project" value="InterPro"/>
</dbReference>
<comment type="caution">
    <text evidence="7">The sequence shown here is derived from an EMBL/GenBank/DDBJ whole genome shotgun (WGS) entry which is preliminary data.</text>
</comment>
<evidence type="ECO:0000313" key="8">
    <source>
        <dbReference type="Proteomes" id="UP000722485"/>
    </source>
</evidence>
<reference evidence="7" key="1">
    <citation type="submission" date="2020-03" db="EMBL/GenBank/DDBJ databases">
        <title>Draft Genome Sequence of Cylindrodendrum hubeiense.</title>
        <authorList>
            <person name="Buettner E."/>
            <person name="Kellner H."/>
        </authorList>
    </citation>
    <scope>NUCLEOTIDE SEQUENCE</scope>
    <source>
        <strain evidence="7">IHI 201604</strain>
    </source>
</reference>
<dbReference type="Pfam" id="PF04082">
    <property type="entry name" value="Fungal_trans"/>
    <property type="match status" value="1"/>
</dbReference>